<sequence>MENKESYIYEFFGDFWVNNRNYQIEVGMPTKYKTIEEAKGDNSSLRFVKHDEHIVLVIYSNWKQGMISGKWHENVAGEVLDIIKWEDWYRYKISMAKEEGIEGVGDSDSGYVPSATNWDELFDVKNKEDTWGCTVESLAYSICKYFN</sequence>
<reference evidence="1" key="1">
    <citation type="submission" date="2013-12" db="EMBL/GenBank/DDBJ databases">
        <title>A Varibaculum cambriense genome reconstructed from a premature infant gut community with otherwise low bacterial novelty that shifts toward anaerobic metabolism during the third week of life.</title>
        <authorList>
            <person name="Brown C.T."/>
            <person name="Sharon I."/>
            <person name="Thomas B.C."/>
            <person name="Castelle C.J."/>
            <person name="Morowitz M.J."/>
            <person name="Banfield J.F."/>
        </authorList>
    </citation>
    <scope>NUCLEOTIDE SEQUENCE</scope>
</reference>
<dbReference type="AlphaFoldDB" id="W1Y0Q1"/>
<comment type="caution">
    <text evidence="1">The sequence shown here is derived from an EMBL/GenBank/DDBJ whole genome shotgun (WGS) entry which is preliminary data.</text>
</comment>
<protein>
    <submittedName>
        <fullName evidence="1">Uncharacterized protein</fullName>
    </submittedName>
</protein>
<organism evidence="1">
    <name type="scientific">human gut metagenome</name>
    <dbReference type="NCBI Taxonomy" id="408170"/>
    <lineage>
        <taxon>unclassified sequences</taxon>
        <taxon>metagenomes</taxon>
        <taxon>organismal metagenomes</taxon>
    </lineage>
</organism>
<evidence type="ECO:0000313" key="1">
    <source>
        <dbReference type="EMBL" id="ETJ35981.1"/>
    </source>
</evidence>
<gene>
    <name evidence="1" type="ORF">Q604_UNBC09716G0005</name>
</gene>
<name>W1Y0Q1_9ZZZZ</name>
<accession>W1Y0Q1</accession>
<proteinExistence type="predicted"/>
<dbReference type="EMBL" id="AZMM01009716">
    <property type="protein sequence ID" value="ETJ35981.1"/>
    <property type="molecule type" value="Genomic_DNA"/>
</dbReference>